<dbReference type="EMBL" id="AGEG01000001">
    <property type="protein sequence ID" value="EHR38316.1"/>
    <property type="molecule type" value="Genomic_DNA"/>
</dbReference>
<dbReference type="RefSeq" id="WP_006307862.1">
    <property type="nucleotide sequence ID" value="NZ_JH601133.1"/>
</dbReference>
<protein>
    <submittedName>
        <fullName evidence="1">Uncharacterized protein</fullName>
    </submittedName>
</protein>
<keyword evidence="2" id="KW-1185">Reference proteome</keyword>
<evidence type="ECO:0000313" key="2">
    <source>
        <dbReference type="Proteomes" id="UP000006190"/>
    </source>
</evidence>
<dbReference type="eggNOG" id="ENOG50330QF">
    <property type="taxonomic scope" value="Bacteria"/>
</dbReference>
<dbReference type="HOGENOM" id="CLU_133133_0_0_9"/>
<dbReference type="OrthoDB" id="5683981at2"/>
<dbReference type="PATRIC" id="fig|883113.3.peg.26"/>
<evidence type="ECO:0000313" key="1">
    <source>
        <dbReference type="EMBL" id="EHR38316.1"/>
    </source>
</evidence>
<proteinExistence type="predicted"/>
<dbReference type="STRING" id="883113.HMPREF9708_00026"/>
<gene>
    <name evidence="1" type="ORF">HMPREF9708_00026</name>
</gene>
<sequence length="153" mass="17392">MLEESTYYHYQYRVISTDLKEIKHYADKFQVSVTEEVSFDIDRHQATSLDHFHIAISSSILKAIIAYDQAHLRDIQKIEGVFQFQLTDPLSYLGVVGMQGNPKIDRVSAKIFLECDGLIEDAEAYAMEALGGSVVYQSVNQALDFDFVFEAIL</sequence>
<dbReference type="Proteomes" id="UP000006190">
    <property type="component" value="Unassembled WGS sequence"/>
</dbReference>
<dbReference type="AlphaFoldDB" id="H3NGN7"/>
<organism evidence="1 2">
    <name type="scientific">Facklamia languida CCUG 37842</name>
    <dbReference type="NCBI Taxonomy" id="883113"/>
    <lineage>
        <taxon>Bacteria</taxon>
        <taxon>Bacillati</taxon>
        <taxon>Bacillota</taxon>
        <taxon>Bacilli</taxon>
        <taxon>Lactobacillales</taxon>
        <taxon>Aerococcaceae</taxon>
        <taxon>Facklamia</taxon>
    </lineage>
</organism>
<name>H3NGN7_9LACT</name>
<reference evidence="1 2" key="1">
    <citation type="submission" date="2012-01" db="EMBL/GenBank/DDBJ databases">
        <title>The Genome Sequence of Facklamia languida CCUG 37842.</title>
        <authorList>
            <consortium name="The Broad Institute Genome Sequencing Platform"/>
            <person name="Earl A."/>
            <person name="Ward D."/>
            <person name="Feldgarden M."/>
            <person name="Gevers D."/>
            <person name="Huys G."/>
            <person name="Young S.K."/>
            <person name="Zeng Q."/>
            <person name="Gargeya S."/>
            <person name="Fitzgerald M."/>
            <person name="Haas B."/>
            <person name="Abouelleil A."/>
            <person name="Alvarado L."/>
            <person name="Arachchi H.M."/>
            <person name="Berlin A."/>
            <person name="Chapman S.B."/>
            <person name="Gearin G."/>
            <person name="Goldberg J."/>
            <person name="Griggs A."/>
            <person name="Gujja S."/>
            <person name="Hansen M."/>
            <person name="Heiman D."/>
            <person name="Howarth C."/>
            <person name="Larimer J."/>
            <person name="Lui A."/>
            <person name="MacDonald P.J.P."/>
            <person name="McCowen C."/>
            <person name="Montmayeur A."/>
            <person name="Murphy C."/>
            <person name="Neiman D."/>
            <person name="Pearson M."/>
            <person name="Priest M."/>
            <person name="Roberts A."/>
            <person name="Saif S."/>
            <person name="Shea T."/>
            <person name="Sisk P."/>
            <person name="Stolte C."/>
            <person name="Sykes S."/>
            <person name="Wortman J."/>
            <person name="Nusbaum C."/>
            <person name="Birren B."/>
        </authorList>
    </citation>
    <scope>NUCLEOTIDE SEQUENCE [LARGE SCALE GENOMIC DNA]</scope>
    <source>
        <strain evidence="1 2">CCUG 37842</strain>
    </source>
</reference>
<comment type="caution">
    <text evidence="1">The sequence shown here is derived from an EMBL/GenBank/DDBJ whole genome shotgun (WGS) entry which is preliminary data.</text>
</comment>
<accession>H3NGN7</accession>